<evidence type="ECO:0000256" key="6">
    <source>
        <dbReference type="SAM" id="MobiDB-lite"/>
    </source>
</evidence>
<keyword evidence="3 7" id="KW-1133">Transmembrane helix</keyword>
<dbReference type="AlphaFoldDB" id="A0A4Q2M7X8"/>
<evidence type="ECO:0000256" key="4">
    <source>
        <dbReference type="ARBA" id="ARBA00023136"/>
    </source>
</evidence>
<name>A0A4Q2M7X8_9MICO</name>
<proteinExistence type="predicted"/>
<dbReference type="InterPro" id="IPR001733">
    <property type="entry name" value="Peptidase_S26B"/>
</dbReference>
<feature type="region of interest" description="Disordered" evidence="6">
    <location>
        <begin position="190"/>
        <end position="256"/>
    </location>
</feature>
<dbReference type="GO" id="GO:0006465">
    <property type="term" value="P:signal peptide processing"/>
    <property type="evidence" value="ECO:0007669"/>
    <property type="project" value="UniProtKB-UniRule"/>
</dbReference>
<comment type="caution">
    <text evidence="9">The sequence shown here is derived from an EMBL/GenBank/DDBJ whole genome shotgun (WGS) entry which is preliminary data.</text>
</comment>
<dbReference type="InterPro" id="IPR019533">
    <property type="entry name" value="Peptidase_S26"/>
</dbReference>
<dbReference type="OrthoDB" id="3178064at2"/>
<evidence type="ECO:0000313" key="9">
    <source>
        <dbReference type="EMBL" id="RXZ88375.1"/>
    </source>
</evidence>
<dbReference type="PANTHER" id="PTHR10806">
    <property type="entry name" value="SIGNAL PEPTIDASE COMPLEX CATALYTIC SUBUNIT SEC11"/>
    <property type="match status" value="1"/>
</dbReference>
<comment type="subcellular location">
    <subcellularLocation>
        <location evidence="1">Membrane</location>
    </subcellularLocation>
</comment>
<keyword evidence="10" id="KW-1185">Reference proteome</keyword>
<keyword evidence="4 7" id="KW-0472">Membrane</keyword>
<dbReference type="GO" id="GO:0016020">
    <property type="term" value="C:membrane"/>
    <property type="evidence" value="ECO:0007669"/>
    <property type="project" value="UniProtKB-SubCell"/>
</dbReference>
<evidence type="ECO:0000256" key="5">
    <source>
        <dbReference type="NCBIfam" id="TIGR02228"/>
    </source>
</evidence>
<dbReference type="Pfam" id="PF10502">
    <property type="entry name" value="Peptidase_S26"/>
    <property type="match status" value="1"/>
</dbReference>
<keyword evidence="2 7" id="KW-0812">Transmembrane</keyword>
<evidence type="ECO:0000259" key="8">
    <source>
        <dbReference type="Pfam" id="PF10502"/>
    </source>
</evidence>
<accession>A0A4Q2M7X8</accession>
<dbReference type="InterPro" id="IPR036286">
    <property type="entry name" value="LexA/Signal_pep-like_sf"/>
</dbReference>
<evidence type="ECO:0000256" key="2">
    <source>
        <dbReference type="ARBA" id="ARBA00022692"/>
    </source>
</evidence>
<feature type="domain" description="Peptidase S26" evidence="8">
    <location>
        <begin position="270"/>
        <end position="346"/>
    </location>
</feature>
<feature type="compositionally biased region" description="Basic and acidic residues" evidence="6">
    <location>
        <begin position="190"/>
        <end position="232"/>
    </location>
</feature>
<dbReference type="EMBL" id="SDPM01000001">
    <property type="protein sequence ID" value="RXZ88375.1"/>
    <property type="molecule type" value="Genomic_DNA"/>
</dbReference>
<protein>
    <recommendedName>
        <fullName evidence="5">Signal peptidase I</fullName>
        <ecNumber evidence="5">3.4.21.89</ecNumber>
    </recommendedName>
</protein>
<gene>
    <name evidence="9" type="ORF">ESP50_01880</name>
</gene>
<sequence length="439" mass="48448">MALSRCRPRSRPSRRRGHCRVVERVRECRPGHPVGVREFRCRRSDDDHPDLGIDVDPADRPLGRWHGGKALPRARRYRGRGRADRRHVAGQSRPVVASAIGRRHGQRRGAGAGPHGEGDLGREPGGLHGECRRRSAVAPVFGPARGSDSRPHDSRHRYLQHDAVHCTRDRLPVPRIHRARLVRHLLEHRHGDRSERRRNGDRHRHVERETPPARECLRRRREGGVHRRDLPTRGRTVSGSADVTGEVAEPRSDPERPDSVWRGIGTVFTWVLLAVVIAALAASVVVPRVIGGVSLTVLTGSMRPTIQPGDLIVVKPVAFDEVQIGDIVTFQPISDDPTVITHRVVAKTFTSGETMFVTRGDANGTDDEPITGEQIRGRHIYTVPKLGFVAQVLGGNRTELVLIVGGGLVVVSLGAFIAAGIDRRKRRRGAADSTDKVAS</sequence>
<dbReference type="PRINTS" id="PR00728">
    <property type="entry name" value="SIGNALPTASE"/>
</dbReference>
<evidence type="ECO:0000256" key="1">
    <source>
        <dbReference type="ARBA" id="ARBA00004370"/>
    </source>
</evidence>
<evidence type="ECO:0000313" key="10">
    <source>
        <dbReference type="Proteomes" id="UP000292686"/>
    </source>
</evidence>
<feature type="region of interest" description="Disordered" evidence="6">
    <location>
        <begin position="63"/>
        <end position="158"/>
    </location>
</feature>
<dbReference type="Gene3D" id="2.10.109.10">
    <property type="entry name" value="Umud Fragment, subunit A"/>
    <property type="match status" value="1"/>
</dbReference>
<dbReference type="Proteomes" id="UP000292686">
    <property type="component" value="Unassembled WGS sequence"/>
</dbReference>
<dbReference type="NCBIfam" id="TIGR02228">
    <property type="entry name" value="sigpep_I_arch"/>
    <property type="match status" value="1"/>
</dbReference>
<evidence type="ECO:0000256" key="3">
    <source>
        <dbReference type="ARBA" id="ARBA00022989"/>
    </source>
</evidence>
<feature type="transmembrane region" description="Helical" evidence="7">
    <location>
        <begin position="260"/>
        <end position="286"/>
    </location>
</feature>
<keyword evidence="9" id="KW-0378">Hydrolase</keyword>
<reference evidence="9 10" key="1">
    <citation type="submission" date="2019-01" db="EMBL/GenBank/DDBJ databases">
        <title>Agromyces.</title>
        <authorList>
            <person name="Li J."/>
        </authorList>
    </citation>
    <scope>NUCLEOTIDE SEQUENCE [LARGE SCALE GENOMIC DNA]</scope>
    <source>
        <strain evidence="9 10">DSM 23870</strain>
    </source>
</reference>
<feature type="transmembrane region" description="Helical" evidence="7">
    <location>
        <begin position="400"/>
        <end position="421"/>
    </location>
</feature>
<dbReference type="PANTHER" id="PTHR10806:SF6">
    <property type="entry name" value="SIGNAL PEPTIDASE COMPLEX CATALYTIC SUBUNIT SEC11"/>
    <property type="match status" value="1"/>
</dbReference>
<dbReference type="CDD" id="cd06530">
    <property type="entry name" value="S26_SPase_I"/>
    <property type="match status" value="1"/>
</dbReference>
<dbReference type="GO" id="GO:0009003">
    <property type="term" value="F:signal peptidase activity"/>
    <property type="evidence" value="ECO:0007669"/>
    <property type="project" value="UniProtKB-EC"/>
</dbReference>
<evidence type="ECO:0000256" key="7">
    <source>
        <dbReference type="SAM" id="Phobius"/>
    </source>
</evidence>
<organism evidence="9 10">
    <name type="scientific">Agromyces atrinae</name>
    <dbReference type="NCBI Taxonomy" id="592376"/>
    <lineage>
        <taxon>Bacteria</taxon>
        <taxon>Bacillati</taxon>
        <taxon>Actinomycetota</taxon>
        <taxon>Actinomycetes</taxon>
        <taxon>Micrococcales</taxon>
        <taxon>Microbacteriaceae</taxon>
        <taxon>Agromyces</taxon>
    </lineage>
</organism>
<dbReference type="GO" id="GO:0004252">
    <property type="term" value="F:serine-type endopeptidase activity"/>
    <property type="evidence" value="ECO:0007669"/>
    <property type="project" value="UniProtKB-UniRule"/>
</dbReference>
<feature type="compositionally biased region" description="Basic residues" evidence="6">
    <location>
        <begin position="72"/>
        <end position="85"/>
    </location>
</feature>
<dbReference type="EC" id="3.4.21.89" evidence="5"/>
<dbReference type="SUPFAM" id="SSF51306">
    <property type="entry name" value="LexA/Signal peptidase"/>
    <property type="match status" value="1"/>
</dbReference>